<dbReference type="CDD" id="cd18046">
    <property type="entry name" value="DEADc_EIF4AII_EIF4AI_DDX2"/>
    <property type="match status" value="1"/>
</dbReference>
<protein>
    <recommendedName>
        <fullName evidence="1">RNA helicase</fullName>
        <ecNumber evidence="1">3.6.4.13</ecNumber>
    </recommendedName>
    <alternativeName>
        <fullName evidence="10">ATP-dependent RNA helicase eIF4A</fullName>
    </alternativeName>
</protein>
<feature type="non-terminal residue" evidence="13">
    <location>
        <position position="447"/>
    </location>
</feature>
<dbReference type="Pfam" id="PF00270">
    <property type="entry name" value="DEAD"/>
    <property type="match status" value="1"/>
</dbReference>
<comment type="similarity">
    <text evidence="9">Belongs to the DEAD box helicase family. eIF4A subfamily.</text>
</comment>
<dbReference type="OrthoDB" id="10265785at2759"/>
<evidence type="ECO:0000256" key="6">
    <source>
        <dbReference type="ARBA" id="ARBA00022840"/>
    </source>
</evidence>
<keyword evidence="8" id="KW-0648">Protein biosynthesis</keyword>
<organism evidence="13">
    <name type="scientific">Cyprideis torosa</name>
    <dbReference type="NCBI Taxonomy" id="163714"/>
    <lineage>
        <taxon>Eukaryota</taxon>
        <taxon>Metazoa</taxon>
        <taxon>Ecdysozoa</taxon>
        <taxon>Arthropoda</taxon>
        <taxon>Crustacea</taxon>
        <taxon>Oligostraca</taxon>
        <taxon>Ostracoda</taxon>
        <taxon>Podocopa</taxon>
        <taxon>Podocopida</taxon>
        <taxon>Cytherocopina</taxon>
        <taxon>Cytheroidea</taxon>
        <taxon>Cytherideidae</taxon>
        <taxon>Cyprideis</taxon>
    </lineage>
</organism>
<dbReference type="InterPro" id="IPR014001">
    <property type="entry name" value="Helicase_ATP-bd"/>
</dbReference>
<keyword evidence="3 12" id="KW-0547">Nucleotide-binding</keyword>
<proteinExistence type="inferred from homology"/>
<dbReference type="InterPro" id="IPR027417">
    <property type="entry name" value="P-loop_NTPase"/>
</dbReference>
<keyword evidence="4 12" id="KW-0378">Hydrolase</keyword>
<dbReference type="PROSITE" id="PS51195">
    <property type="entry name" value="Q_MOTIF"/>
    <property type="match status" value="1"/>
</dbReference>
<accession>A0A7R8ZT57</accession>
<dbReference type="PROSITE" id="PS51192">
    <property type="entry name" value="HELICASE_ATP_BIND_1"/>
    <property type="match status" value="1"/>
</dbReference>
<name>A0A7R8ZT57_9CRUS</name>
<evidence type="ECO:0000256" key="4">
    <source>
        <dbReference type="ARBA" id="ARBA00022801"/>
    </source>
</evidence>
<dbReference type="AlphaFoldDB" id="A0A7R8ZT57"/>
<evidence type="ECO:0000256" key="9">
    <source>
        <dbReference type="ARBA" id="ARBA00024352"/>
    </source>
</evidence>
<dbReference type="FunFam" id="3.40.50.300:FF:000089">
    <property type="entry name" value="Eukaryotic initiation factor 4A-II"/>
    <property type="match status" value="1"/>
</dbReference>
<evidence type="ECO:0000313" key="13">
    <source>
        <dbReference type="EMBL" id="CAD7230836.1"/>
    </source>
</evidence>
<evidence type="ECO:0000256" key="5">
    <source>
        <dbReference type="ARBA" id="ARBA00022806"/>
    </source>
</evidence>
<keyword evidence="5 12" id="KW-0347">Helicase</keyword>
<dbReference type="SUPFAM" id="SSF52540">
    <property type="entry name" value="P-loop containing nucleoside triphosphate hydrolases"/>
    <property type="match status" value="1"/>
</dbReference>
<dbReference type="InterPro" id="IPR000629">
    <property type="entry name" value="RNA-helicase_DEAD-box_CS"/>
</dbReference>
<dbReference type="SMART" id="SM00487">
    <property type="entry name" value="DEXDc"/>
    <property type="match status" value="1"/>
</dbReference>
<dbReference type="EC" id="3.6.4.13" evidence="1"/>
<evidence type="ECO:0000256" key="8">
    <source>
        <dbReference type="ARBA" id="ARBA00022917"/>
    </source>
</evidence>
<dbReference type="InterPro" id="IPR044728">
    <property type="entry name" value="EIF4A_DEADc"/>
</dbReference>
<dbReference type="PROSITE" id="PS00039">
    <property type="entry name" value="DEAD_ATP_HELICASE"/>
    <property type="match status" value="1"/>
</dbReference>
<dbReference type="GO" id="GO:0003724">
    <property type="term" value="F:RNA helicase activity"/>
    <property type="evidence" value="ECO:0007669"/>
    <property type="project" value="UniProtKB-EC"/>
</dbReference>
<evidence type="ECO:0000256" key="2">
    <source>
        <dbReference type="ARBA" id="ARBA00022540"/>
    </source>
</evidence>
<dbReference type="Gene3D" id="3.40.50.300">
    <property type="entry name" value="P-loop containing nucleotide triphosphate hydrolases"/>
    <property type="match status" value="1"/>
</dbReference>
<gene>
    <name evidence="13" type="ORF">CTOB1V02_LOCUS8692</name>
</gene>
<dbReference type="EMBL" id="OB662998">
    <property type="protein sequence ID" value="CAD7230836.1"/>
    <property type="molecule type" value="Genomic_DNA"/>
</dbReference>
<evidence type="ECO:0000256" key="11">
    <source>
        <dbReference type="ARBA" id="ARBA00047984"/>
    </source>
</evidence>
<dbReference type="GO" id="GO:0003723">
    <property type="term" value="F:RNA binding"/>
    <property type="evidence" value="ECO:0007669"/>
    <property type="project" value="UniProtKB-KW"/>
</dbReference>
<reference evidence="13" key="1">
    <citation type="submission" date="2020-11" db="EMBL/GenBank/DDBJ databases">
        <authorList>
            <person name="Tran Van P."/>
        </authorList>
    </citation>
    <scope>NUCLEOTIDE SEQUENCE</scope>
</reference>
<evidence type="ECO:0000256" key="10">
    <source>
        <dbReference type="ARBA" id="ARBA00030297"/>
    </source>
</evidence>
<evidence type="ECO:0000256" key="12">
    <source>
        <dbReference type="RuleBase" id="RU000492"/>
    </source>
</evidence>
<comment type="catalytic activity">
    <reaction evidence="11">
        <text>ATP + H2O = ADP + phosphate + H(+)</text>
        <dbReference type="Rhea" id="RHEA:13065"/>
        <dbReference type="ChEBI" id="CHEBI:15377"/>
        <dbReference type="ChEBI" id="CHEBI:15378"/>
        <dbReference type="ChEBI" id="CHEBI:30616"/>
        <dbReference type="ChEBI" id="CHEBI:43474"/>
        <dbReference type="ChEBI" id="CHEBI:456216"/>
        <dbReference type="EC" id="3.6.4.13"/>
    </reaction>
</comment>
<dbReference type="PANTHER" id="PTHR47960">
    <property type="entry name" value="DEAD-BOX ATP-DEPENDENT RNA HELICASE 50"/>
    <property type="match status" value="1"/>
</dbReference>
<dbReference type="InterPro" id="IPR014014">
    <property type="entry name" value="RNA_helicase_DEAD_Q_motif"/>
</dbReference>
<evidence type="ECO:0000256" key="3">
    <source>
        <dbReference type="ARBA" id="ARBA00022741"/>
    </source>
</evidence>
<evidence type="ECO:0000256" key="1">
    <source>
        <dbReference type="ARBA" id="ARBA00012552"/>
    </source>
</evidence>
<keyword evidence="2" id="KW-0396">Initiation factor</keyword>
<sequence length="447" mass="48989">MSGSSGGPGSVDGSVHTFQCSNPGCVSWVGVWLPKNAPKDRLSRDLTCGFCAAPRQECKSYELSTKLDALVATVVDLKTKLEAEERAKERITEVLEELKEKLNIAENLILEESEKSKQLAKEVTALTTTMEGLRSEFDLVEQLKDAVQSQGEKSLEINVDHSNATQMWCIPTPSEIAVRNGPQGERYDGASSMDPEGVIDSNWNEVVDNFDAMELKEELLRGIYAYSFEKPSAIQQRAIIPCVKGHDVIAQAQSGTGKTATFSIAILQKIDTSLAKCQALILAPTRVLAQHIQKMVITLGDYMNAQCHASIGGTNVRDDARKLESGVHVVVGTPGRVTDMINRRALKTANIKIFVLDEADEMLSRGFKDQICDVFRTLNKNTQVILMSAKMPADVLEVTKNFMRDPIQILVKQEELTLEGGGLLQHAKESGLADGEDARKGLYGVLH</sequence>
<dbReference type="InterPro" id="IPR011545">
    <property type="entry name" value="DEAD/DEAH_box_helicase_dom"/>
</dbReference>
<keyword evidence="6 12" id="KW-0067">ATP-binding</keyword>
<evidence type="ECO:0000256" key="7">
    <source>
        <dbReference type="ARBA" id="ARBA00022884"/>
    </source>
</evidence>
<dbReference type="GO" id="GO:0003743">
    <property type="term" value="F:translation initiation factor activity"/>
    <property type="evidence" value="ECO:0007669"/>
    <property type="project" value="UniProtKB-KW"/>
</dbReference>
<dbReference type="GO" id="GO:0016787">
    <property type="term" value="F:hydrolase activity"/>
    <property type="evidence" value="ECO:0007669"/>
    <property type="project" value="UniProtKB-KW"/>
</dbReference>
<keyword evidence="7" id="KW-0694">RNA-binding</keyword>
<dbReference type="GO" id="GO:0005524">
    <property type="term" value="F:ATP binding"/>
    <property type="evidence" value="ECO:0007669"/>
    <property type="project" value="UniProtKB-KW"/>
</dbReference>